<evidence type="ECO:0000313" key="14">
    <source>
        <dbReference type="Proteomes" id="UP001301442"/>
    </source>
</evidence>
<sequence length="1000" mass="110272">MKNVSIIAASVRTALLFGAVASFTGYANENDISVDAVTETVVEETNDSVDETTTSEEEIERVEITGSRIKAVDMEGVSPVVVINAEDMAAKGFATAFDALKDLTQNTGVSQGAEAAASGGFTPNAQSVNLRGLGNNQTLVLVNGRRMADYPSPYNGSSNFVNLSTIPMAAIDRIEIVTAGASAVYGSDAIAGVMNIITKKDVEETTVSVKVGATTEGGGEEGRVQLVTGFVDDDYSITGSIEFHKQEPIFSSERSFMDSVDDGPAGHQYLDRGIVIVDQMAVLGFYPDDEETEDIDERRRWYRDPGAQKCNDSLNGYEHTQRIMEEGTDDEFDYGYYCGVDLSGTRTIRNERETVSAYLSGIYNLTDDIEVYADVLYSQQDAYTQGGFHFINNPIIEDRLDGTGNMAPLGEGGQFYDYHIEQRLFAKHELGFRDNNIEDSSLLLNMGMKGLLFDEYDWDITVSRSENDNTSSSNQLKEEAVIDTFLGNVGQVWDIFYYDGLGSADLYQPITADMRNDLVGRQKTVADSYSNTITGVLTGQAFELPAGDVYFAMVAEWNKQGYDISLDDRMLNDAGMGWWNLTGTEGGGDRSRYAFGGELDLPIIEDMNLKLAGRYDQYDDDTTDVGGRFSPQVGLTYKPTSNLLLRGNWGKSFRAPDMHRVFATDGGYYTAGVDFSSCEDQYYENARDTAGNYPADLEPFDPESANCPAQSIKGNSKGSKTLKEEEGTNYGVGFVWDVTDDLNLSLDWYTIEQEQVVTGESVATILSTDYYCKDRSDEELYPFPVTERPDIVPGSSQCIENEAKISRGDGGFAGPVIDTVTTSHINAAKQTIEGVDAKVGYFYGSGFGDWNFNVAWTHTLDTTVQFDQQSEEIHIRDLWWNKDARSVVNGSVSWRQDNLAVTFSGRRIGSIPIYNPPAEFSDEDSYFEGNVERLDPYYTFNLTAGYQFNDSLTVSGQVVNIFNPEPPEDESHTVWPYYNGNVYGGAAIGRTVSIELVYVL</sequence>
<evidence type="ECO:0000256" key="3">
    <source>
        <dbReference type="ARBA" id="ARBA00022452"/>
    </source>
</evidence>
<keyword evidence="7 8" id="KW-0998">Cell outer membrane</keyword>
<proteinExistence type="inferred from homology"/>
<dbReference type="SUPFAM" id="SSF56935">
    <property type="entry name" value="Porins"/>
    <property type="match status" value="1"/>
</dbReference>
<organism evidence="13 14">
    <name type="scientific">Thalassotalea fonticola</name>
    <dbReference type="NCBI Taxonomy" id="3065649"/>
    <lineage>
        <taxon>Bacteria</taxon>
        <taxon>Pseudomonadati</taxon>
        <taxon>Pseudomonadota</taxon>
        <taxon>Gammaproteobacteria</taxon>
        <taxon>Alteromonadales</taxon>
        <taxon>Colwelliaceae</taxon>
        <taxon>Thalassotalea</taxon>
    </lineage>
</organism>
<dbReference type="RefSeq" id="WP_348397389.1">
    <property type="nucleotide sequence ID" value="NZ_CP136600.1"/>
</dbReference>
<dbReference type="InterPro" id="IPR039426">
    <property type="entry name" value="TonB-dep_rcpt-like"/>
</dbReference>
<dbReference type="PANTHER" id="PTHR47234">
    <property type="match status" value="1"/>
</dbReference>
<keyword evidence="14" id="KW-1185">Reference proteome</keyword>
<evidence type="ECO:0000259" key="12">
    <source>
        <dbReference type="Pfam" id="PF07715"/>
    </source>
</evidence>
<evidence type="ECO:0000256" key="4">
    <source>
        <dbReference type="ARBA" id="ARBA00022692"/>
    </source>
</evidence>
<evidence type="ECO:0000256" key="9">
    <source>
        <dbReference type="RuleBase" id="RU003357"/>
    </source>
</evidence>
<name>A0ABZ0GSE1_9GAMM</name>
<feature type="domain" description="TonB-dependent receptor-like beta-barrel" evidence="11">
    <location>
        <begin position="464"/>
        <end position="961"/>
    </location>
</feature>
<keyword evidence="10" id="KW-0732">Signal</keyword>
<keyword evidence="13" id="KW-0675">Receptor</keyword>
<protein>
    <submittedName>
        <fullName evidence="13">TonB-dependent receptor</fullName>
    </submittedName>
</protein>
<gene>
    <name evidence="13" type="ORF">RI844_05215</name>
</gene>
<keyword evidence="4 8" id="KW-0812">Transmembrane</keyword>
<dbReference type="InterPro" id="IPR000531">
    <property type="entry name" value="Beta-barrel_TonB"/>
</dbReference>
<dbReference type="PANTHER" id="PTHR47234:SF1">
    <property type="entry name" value="TONB-DEPENDENT RECEPTOR"/>
    <property type="match status" value="1"/>
</dbReference>
<feature type="domain" description="TonB-dependent receptor plug" evidence="12">
    <location>
        <begin position="77"/>
        <end position="193"/>
    </location>
</feature>
<dbReference type="Pfam" id="PF00593">
    <property type="entry name" value="TonB_dep_Rec_b-barrel"/>
    <property type="match status" value="1"/>
</dbReference>
<dbReference type="Proteomes" id="UP001301442">
    <property type="component" value="Chromosome"/>
</dbReference>
<dbReference type="InterPro" id="IPR036942">
    <property type="entry name" value="Beta-barrel_TonB_sf"/>
</dbReference>
<evidence type="ECO:0000259" key="11">
    <source>
        <dbReference type="Pfam" id="PF00593"/>
    </source>
</evidence>
<comment type="similarity">
    <text evidence="8 9">Belongs to the TonB-dependent receptor family.</text>
</comment>
<keyword evidence="6 8" id="KW-0472">Membrane</keyword>
<dbReference type="Gene3D" id="2.40.170.20">
    <property type="entry name" value="TonB-dependent receptor, beta-barrel domain"/>
    <property type="match status" value="1"/>
</dbReference>
<keyword evidence="5 9" id="KW-0798">TonB box</keyword>
<dbReference type="InterPro" id="IPR037066">
    <property type="entry name" value="Plug_dom_sf"/>
</dbReference>
<dbReference type="EMBL" id="CP136600">
    <property type="protein sequence ID" value="WOH38620.1"/>
    <property type="molecule type" value="Genomic_DNA"/>
</dbReference>
<evidence type="ECO:0000313" key="13">
    <source>
        <dbReference type="EMBL" id="WOH38620.1"/>
    </source>
</evidence>
<evidence type="ECO:0000256" key="10">
    <source>
        <dbReference type="SAM" id="SignalP"/>
    </source>
</evidence>
<feature type="signal peptide" evidence="10">
    <location>
        <begin position="1"/>
        <end position="27"/>
    </location>
</feature>
<evidence type="ECO:0000256" key="8">
    <source>
        <dbReference type="PROSITE-ProRule" id="PRU01360"/>
    </source>
</evidence>
<dbReference type="Pfam" id="PF07715">
    <property type="entry name" value="Plug"/>
    <property type="match status" value="1"/>
</dbReference>
<evidence type="ECO:0000256" key="7">
    <source>
        <dbReference type="ARBA" id="ARBA00023237"/>
    </source>
</evidence>
<dbReference type="Gene3D" id="2.170.130.10">
    <property type="entry name" value="TonB-dependent receptor, plug domain"/>
    <property type="match status" value="1"/>
</dbReference>
<evidence type="ECO:0000256" key="2">
    <source>
        <dbReference type="ARBA" id="ARBA00022448"/>
    </source>
</evidence>
<feature type="chain" id="PRO_5045702259" evidence="10">
    <location>
        <begin position="28"/>
        <end position="1000"/>
    </location>
</feature>
<keyword evidence="3 8" id="KW-1134">Transmembrane beta strand</keyword>
<keyword evidence="2 8" id="KW-0813">Transport</keyword>
<dbReference type="PROSITE" id="PS52016">
    <property type="entry name" value="TONB_DEPENDENT_REC_3"/>
    <property type="match status" value="1"/>
</dbReference>
<evidence type="ECO:0000256" key="1">
    <source>
        <dbReference type="ARBA" id="ARBA00004571"/>
    </source>
</evidence>
<evidence type="ECO:0000256" key="5">
    <source>
        <dbReference type="ARBA" id="ARBA00023077"/>
    </source>
</evidence>
<reference evidence="13 14" key="1">
    <citation type="submission" date="2023-09" db="EMBL/GenBank/DDBJ databases">
        <authorList>
            <person name="Qi X."/>
        </authorList>
    </citation>
    <scope>NUCLEOTIDE SEQUENCE [LARGE SCALE GENOMIC DNA]</scope>
    <source>
        <strain evidence="13 14">S1-1</strain>
    </source>
</reference>
<dbReference type="InterPro" id="IPR012910">
    <property type="entry name" value="Plug_dom"/>
</dbReference>
<comment type="subcellular location">
    <subcellularLocation>
        <location evidence="1 8">Cell outer membrane</location>
        <topology evidence="1 8">Multi-pass membrane protein</topology>
    </subcellularLocation>
</comment>
<evidence type="ECO:0000256" key="6">
    <source>
        <dbReference type="ARBA" id="ARBA00023136"/>
    </source>
</evidence>
<accession>A0ABZ0GSE1</accession>